<evidence type="ECO:0000313" key="8">
    <source>
        <dbReference type="EMBL" id="RCJ22245.1"/>
    </source>
</evidence>
<evidence type="ECO:0000256" key="3">
    <source>
        <dbReference type="ARBA" id="ARBA00022692"/>
    </source>
</evidence>
<dbReference type="Proteomes" id="UP000252107">
    <property type="component" value="Unassembled WGS sequence"/>
</dbReference>
<sequence>MNTLRQEENNFWHGLNEPILEQLPVIEANEFLPHIGKWTNIGGGILLSIFVAGISLTSILNYKVTVKVPATIRPVGELRFVESVITGTVQKIEVKDNQVVAQGEAIAYVDDSRLRTQKSQLENNIQQTQLQLIQIDAQIGEINTQIAAQTSLINRTIIAAQAELGGTQRKYEDEQIKATADMTQAQAALTLAKVQRERLRREKVLTATLQETEAALTLAKVQRERLRREKVLTATLQEAEAGLTLAKVQRDRLQRDKVLTAAVQEAEAALILAKVQRDRLQPIVASGAVSRNFFEEKEQAVKSAEAKLEQAKASAKNLLEEKGQAVKSAEAKLEQAKANAKNLLEEKGQAVKSAEAKLEQAKANAKNLLEEKDQALQIAQTNLEKAKTAIDPSNASVTVAAERIRQEQAKGEATLAALKKERETLLQQRLEFQKQLDRTYKELQQIENDLNKSVIRAPIAGTLLQLKLRNPGQAVQPSEAIAQIAPLDAPMLIKAQVPAQDIDKVKAGQQVQMQVSACPYPDYGTLKGTVKTVAPDALPVEKNNATPSTPEIKAYEITIEPQTMYVGKSYRQCQLKSGMEGRADIISRQETVLHFLLRKARLITDF</sequence>
<dbReference type="AlphaFoldDB" id="A0A367QDV5"/>
<dbReference type="EMBL" id="LXQD01000327">
    <property type="protein sequence ID" value="RCJ22245.1"/>
    <property type="molecule type" value="Genomic_DNA"/>
</dbReference>
<feature type="coiled-coil region" evidence="6">
    <location>
        <begin position="182"/>
        <end position="256"/>
    </location>
</feature>
<dbReference type="InterPro" id="IPR058982">
    <property type="entry name" value="Beta-barrel_AprE"/>
</dbReference>
<evidence type="ECO:0000313" key="9">
    <source>
        <dbReference type="Proteomes" id="UP000252107"/>
    </source>
</evidence>
<accession>A0A367QDV5</accession>
<feature type="domain" description="AprE-like beta-barrel" evidence="7">
    <location>
        <begin position="491"/>
        <end position="586"/>
    </location>
</feature>
<gene>
    <name evidence="8" type="ORF">A6770_30130</name>
</gene>
<comment type="similarity">
    <text evidence="2">Belongs to the membrane fusion protein (MFP) (TC 8.A.1) family.</text>
</comment>
<protein>
    <submittedName>
        <fullName evidence="8">Hemolysin D</fullName>
    </submittedName>
</protein>
<keyword evidence="6" id="KW-0175">Coiled coil</keyword>
<reference evidence="8" key="1">
    <citation type="submission" date="2016-04" db="EMBL/GenBank/DDBJ databases">
        <authorList>
            <person name="Tabuchi Yagui T.R."/>
        </authorList>
    </citation>
    <scope>NUCLEOTIDE SEQUENCE [LARGE SCALE GENOMIC DNA]</scope>
    <source>
        <strain evidence="8">NIES-26</strain>
    </source>
</reference>
<comment type="subcellular location">
    <subcellularLocation>
        <location evidence="1">Membrane</location>
        <topology evidence="1">Single-pass membrane protein</topology>
    </subcellularLocation>
</comment>
<feature type="coiled-coil region" evidence="6">
    <location>
        <begin position="294"/>
        <end position="449"/>
    </location>
</feature>
<keyword evidence="4" id="KW-1133">Transmembrane helix</keyword>
<dbReference type="Gene3D" id="1.10.287.470">
    <property type="entry name" value="Helix hairpin bin"/>
    <property type="match status" value="1"/>
</dbReference>
<keyword evidence="9" id="KW-1185">Reference proteome</keyword>
<comment type="caution">
    <text evidence="8">The sequence shown here is derived from an EMBL/GenBank/DDBJ whole genome shotgun (WGS) entry which is preliminary data.</text>
</comment>
<dbReference type="Pfam" id="PF26002">
    <property type="entry name" value="Beta-barrel_AprE"/>
    <property type="match status" value="1"/>
</dbReference>
<keyword evidence="3" id="KW-0812">Transmembrane</keyword>
<evidence type="ECO:0000256" key="5">
    <source>
        <dbReference type="ARBA" id="ARBA00023136"/>
    </source>
</evidence>
<evidence type="ECO:0000259" key="7">
    <source>
        <dbReference type="Pfam" id="PF26002"/>
    </source>
</evidence>
<evidence type="ECO:0000256" key="6">
    <source>
        <dbReference type="SAM" id="Coils"/>
    </source>
</evidence>
<dbReference type="InterPro" id="IPR050739">
    <property type="entry name" value="MFP"/>
</dbReference>
<dbReference type="PANTHER" id="PTHR30386">
    <property type="entry name" value="MEMBRANE FUSION SUBUNIT OF EMRAB-TOLC MULTIDRUG EFFLUX PUMP"/>
    <property type="match status" value="1"/>
</dbReference>
<dbReference type="PANTHER" id="PTHR30386:SF26">
    <property type="entry name" value="TRANSPORT PROTEIN COMB"/>
    <property type="match status" value="1"/>
</dbReference>
<evidence type="ECO:0000256" key="2">
    <source>
        <dbReference type="ARBA" id="ARBA00009477"/>
    </source>
</evidence>
<dbReference type="SUPFAM" id="SSF111369">
    <property type="entry name" value="HlyD-like secretion proteins"/>
    <property type="match status" value="1"/>
</dbReference>
<dbReference type="Gene3D" id="2.40.30.170">
    <property type="match status" value="1"/>
</dbReference>
<evidence type="ECO:0000256" key="1">
    <source>
        <dbReference type="ARBA" id="ARBA00004167"/>
    </source>
</evidence>
<keyword evidence="5" id="KW-0472">Membrane</keyword>
<organism evidence="8 9">
    <name type="scientific">Nostoc minutum NIES-26</name>
    <dbReference type="NCBI Taxonomy" id="1844469"/>
    <lineage>
        <taxon>Bacteria</taxon>
        <taxon>Bacillati</taxon>
        <taxon>Cyanobacteriota</taxon>
        <taxon>Cyanophyceae</taxon>
        <taxon>Nostocales</taxon>
        <taxon>Nostocaceae</taxon>
        <taxon>Nostoc</taxon>
    </lineage>
</organism>
<feature type="coiled-coil region" evidence="6">
    <location>
        <begin position="111"/>
        <end position="138"/>
    </location>
</feature>
<evidence type="ECO:0000256" key="4">
    <source>
        <dbReference type="ARBA" id="ARBA00022989"/>
    </source>
</evidence>
<proteinExistence type="inferred from homology"/>
<name>A0A367QDV5_9NOSO</name>